<dbReference type="EMBL" id="JACAZH010000002">
    <property type="protein sequence ID" value="KAF7375551.1"/>
    <property type="molecule type" value="Genomic_DNA"/>
</dbReference>
<keyword evidence="17" id="KW-1185">Reference proteome</keyword>
<evidence type="ECO:0000313" key="17">
    <source>
        <dbReference type="Proteomes" id="UP000623467"/>
    </source>
</evidence>
<dbReference type="InterPro" id="IPR017972">
    <property type="entry name" value="Cyt_P450_CS"/>
</dbReference>
<evidence type="ECO:0000256" key="4">
    <source>
        <dbReference type="ARBA" id="ARBA00010617"/>
    </source>
</evidence>
<accession>A0A8H7DLG0</accession>
<sequence length="168" mass="18721">MILNPSVQRKAQEEIDWVIGPDRLPAIQDKAPLPYVRGLITEVFRWQPAAPLAMAHALSQDDVYDGMHLPKGSVVIPNVWHMLHDPEVYPNPMEFDPERYQGFDSKMDKVTDITFGFGRRACPGKYSGEGTFLAVVSNMLATCEISPIQDTEGNAVLPDISYTSETIS</sequence>
<dbReference type="PANTHER" id="PTHR46300">
    <property type="entry name" value="P450, PUTATIVE (EUROFUNG)-RELATED-RELATED"/>
    <property type="match status" value="1"/>
</dbReference>
<keyword evidence="7 14" id="KW-0479">Metal-binding</keyword>
<evidence type="ECO:0000313" key="16">
    <source>
        <dbReference type="EMBL" id="KAF7375551.1"/>
    </source>
</evidence>
<feature type="binding site" description="axial binding residue" evidence="14">
    <location>
        <position position="122"/>
    </location>
    <ligand>
        <name>heme</name>
        <dbReference type="ChEBI" id="CHEBI:30413"/>
    </ligand>
    <ligandPart>
        <name>Fe</name>
        <dbReference type="ChEBI" id="CHEBI:18248"/>
    </ligandPart>
</feature>
<proteinExistence type="inferred from homology"/>
<dbReference type="PROSITE" id="PS00086">
    <property type="entry name" value="CYTOCHROME_P450"/>
    <property type="match status" value="1"/>
</dbReference>
<protein>
    <submittedName>
        <fullName evidence="16">Cytochrome P450</fullName>
    </submittedName>
</protein>
<evidence type="ECO:0000256" key="7">
    <source>
        <dbReference type="ARBA" id="ARBA00022723"/>
    </source>
</evidence>
<evidence type="ECO:0000256" key="8">
    <source>
        <dbReference type="ARBA" id="ARBA00022989"/>
    </source>
</evidence>
<dbReference type="Pfam" id="PF00067">
    <property type="entry name" value="p450"/>
    <property type="match status" value="1"/>
</dbReference>
<evidence type="ECO:0000256" key="5">
    <source>
        <dbReference type="ARBA" id="ARBA00022617"/>
    </source>
</evidence>
<dbReference type="GO" id="GO:0004497">
    <property type="term" value="F:monooxygenase activity"/>
    <property type="evidence" value="ECO:0007669"/>
    <property type="project" value="UniProtKB-KW"/>
</dbReference>
<evidence type="ECO:0000256" key="13">
    <source>
        <dbReference type="ARBA" id="ARBA00023180"/>
    </source>
</evidence>
<keyword evidence="5 14" id="KW-0349">Heme</keyword>
<keyword evidence="8" id="KW-1133">Transmembrane helix</keyword>
<evidence type="ECO:0000256" key="9">
    <source>
        <dbReference type="ARBA" id="ARBA00023002"/>
    </source>
</evidence>
<evidence type="ECO:0000256" key="10">
    <source>
        <dbReference type="ARBA" id="ARBA00023004"/>
    </source>
</evidence>
<dbReference type="InterPro" id="IPR002401">
    <property type="entry name" value="Cyt_P450_E_grp-I"/>
</dbReference>
<dbReference type="GO" id="GO:0016020">
    <property type="term" value="C:membrane"/>
    <property type="evidence" value="ECO:0007669"/>
    <property type="project" value="UniProtKB-SubCell"/>
</dbReference>
<comment type="similarity">
    <text evidence="4 15">Belongs to the cytochrome P450 family.</text>
</comment>
<dbReference type="GO" id="GO:0005506">
    <property type="term" value="F:iron ion binding"/>
    <property type="evidence" value="ECO:0007669"/>
    <property type="project" value="InterPro"/>
</dbReference>
<keyword evidence="13" id="KW-0325">Glycoprotein</keyword>
<organism evidence="16 17">
    <name type="scientific">Mycena sanguinolenta</name>
    <dbReference type="NCBI Taxonomy" id="230812"/>
    <lineage>
        <taxon>Eukaryota</taxon>
        <taxon>Fungi</taxon>
        <taxon>Dikarya</taxon>
        <taxon>Basidiomycota</taxon>
        <taxon>Agaricomycotina</taxon>
        <taxon>Agaricomycetes</taxon>
        <taxon>Agaricomycetidae</taxon>
        <taxon>Agaricales</taxon>
        <taxon>Marasmiineae</taxon>
        <taxon>Mycenaceae</taxon>
        <taxon>Mycena</taxon>
    </lineage>
</organism>
<comment type="subcellular location">
    <subcellularLocation>
        <location evidence="2">Membrane</location>
        <topology evidence="2">Single-pass membrane protein</topology>
    </subcellularLocation>
</comment>
<evidence type="ECO:0000256" key="2">
    <source>
        <dbReference type="ARBA" id="ARBA00004167"/>
    </source>
</evidence>
<comment type="pathway">
    <text evidence="3">Secondary metabolite biosynthesis.</text>
</comment>
<evidence type="ECO:0000256" key="15">
    <source>
        <dbReference type="RuleBase" id="RU000461"/>
    </source>
</evidence>
<keyword evidence="6" id="KW-0812">Transmembrane</keyword>
<evidence type="ECO:0000256" key="3">
    <source>
        <dbReference type="ARBA" id="ARBA00005179"/>
    </source>
</evidence>
<dbReference type="PRINTS" id="PR00463">
    <property type="entry name" value="EP450I"/>
</dbReference>
<evidence type="ECO:0000256" key="11">
    <source>
        <dbReference type="ARBA" id="ARBA00023033"/>
    </source>
</evidence>
<dbReference type="PRINTS" id="PR00385">
    <property type="entry name" value="P450"/>
</dbReference>
<name>A0A8H7DLG0_9AGAR</name>
<keyword evidence="11 15" id="KW-0503">Monooxygenase</keyword>
<dbReference type="PANTHER" id="PTHR46300:SF2">
    <property type="entry name" value="CYTOCHROME P450 MONOOXYGENASE ALNH-RELATED"/>
    <property type="match status" value="1"/>
</dbReference>
<dbReference type="GO" id="GO:0016705">
    <property type="term" value="F:oxidoreductase activity, acting on paired donors, with incorporation or reduction of molecular oxygen"/>
    <property type="evidence" value="ECO:0007669"/>
    <property type="project" value="InterPro"/>
</dbReference>
<gene>
    <name evidence="16" type="ORF">MSAN_00443300</name>
</gene>
<dbReference type="SUPFAM" id="SSF48264">
    <property type="entry name" value="Cytochrome P450"/>
    <property type="match status" value="1"/>
</dbReference>
<evidence type="ECO:0000256" key="6">
    <source>
        <dbReference type="ARBA" id="ARBA00022692"/>
    </source>
</evidence>
<evidence type="ECO:0000256" key="14">
    <source>
        <dbReference type="PIRSR" id="PIRSR602401-1"/>
    </source>
</evidence>
<dbReference type="Proteomes" id="UP000623467">
    <property type="component" value="Unassembled WGS sequence"/>
</dbReference>
<dbReference type="InterPro" id="IPR036396">
    <property type="entry name" value="Cyt_P450_sf"/>
</dbReference>
<dbReference type="AlphaFoldDB" id="A0A8H7DLG0"/>
<dbReference type="InterPro" id="IPR050364">
    <property type="entry name" value="Cytochrome_P450_fung"/>
</dbReference>
<dbReference type="InterPro" id="IPR001128">
    <property type="entry name" value="Cyt_P450"/>
</dbReference>
<comment type="caution">
    <text evidence="16">The sequence shown here is derived from an EMBL/GenBank/DDBJ whole genome shotgun (WGS) entry which is preliminary data.</text>
</comment>
<dbReference type="Gene3D" id="1.10.630.10">
    <property type="entry name" value="Cytochrome P450"/>
    <property type="match status" value="1"/>
</dbReference>
<keyword evidence="12" id="KW-0472">Membrane</keyword>
<keyword evidence="10 14" id="KW-0408">Iron</keyword>
<dbReference type="OrthoDB" id="2789670at2759"/>
<evidence type="ECO:0000256" key="1">
    <source>
        <dbReference type="ARBA" id="ARBA00001971"/>
    </source>
</evidence>
<keyword evidence="9 15" id="KW-0560">Oxidoreductase</keyword>
<evidence type="ECO:0000256" key="12">
    <source>
        <dbReference type="ARBA" id="ARBA00023136"/>
    </source>
</evidence>
<comment type="cofactor">
    <cofactor evidence="1 14">
        <name>heme</name>
        <dbReference type="ChEBI" id="CHEBI:30413"/>
    </cofactor>
</comment>
<dbReference type="GO" id="GO:0020037">
    <property type="term" value="F:heme binding"/>
    <property type="evidence" value="ECO:0007669"/>
    <property type="project" value="InterPro"/>
</dbReference>
<reference evidence="16" key="1">
    <citation type="submission" date="2020-05" db="EMBL/GenBank/DDBJ databases">
        <title>Mycena genomes resolve the evolution of fungal bioluminescence.</title>
        <authorList>
            <person name="Tsai I.J."/>
        </authorList>
    </citation>
    <scope>NUCLEOTIDE SEQUENCE</scope>
    <source>
        <strain evidence="16">160909Yilan</strain>
    </source>
</reference>